<dbReference type="RefSeq" id="WP_151860021.1">
    <property type="nucleotide sequence ID" value="NZ_WBZC01000009.1"/>
</dbReference>
<comment type="caution">
    <text evidence="2">The sequence shown here is derived from an EMBL/GenBank/DDBJ whole genome shotgun (WGS) entry which is preliminary data.</text>
</comment>
<accession>A0A6I0FEL9</accession>
<organism evidence="2 3">
    <name type="scientific">Alkaliphilus pronyensis</name>
    <dbReference type="NCBI Taxonomy" id="1482732"/>
    <lineage>
        <taxon>Bacteria</taxon>
        <taxon>Bacillati</taxon>
        <taxon>Bacillota</taxon>
        <taxon>Clostridia</taxon>
        <taxon>Peptostreptococcales</taxon>
        <taxon>Natronincolaceae</taxon>
        <taxon>Alkaliphilus</taxon>
    </lineage>
</organism>
<dbReference type="EMBL" id="WBZC01000009">
    <property type="protein sequence ID" value="KAB3537706.1"/>
    <property type="molecule type" value="Genomic_DNA"/>
</dbReference>
<feature type="transmembrane region" description="Helical" evidence="1">
    <location>
        <begin position="12"/>
        <end position="32"/>
    </location>
</feature>
<name>A0A6I0FEL9_9FIRM</name>
<proteinExistence type="predicted"/>
<dbReference type="AlphaFoldDB" id="A0A6I0FEL9"/>
<evidence type="ECO:0000313" key="3">
    <source>
        <dbReference type="Proteomes" id="UP000432715"/>
    </source>
</evidence>
<sequence length="120" mass="13588">MTNKLKHAKKILKFSISSIVLISIIAIIYSLIRSQGPWDYVLQFNIIISSFIIVFGVISFFAPINLKKSNRLVDHSNITEVLREEKEKKVEGSLESILWGISNIIIVGVGEIIVKSYLQQ</sequence>
<dbReference type="Proteomes" id="UP000432715">
    <property type="component" value="Unassembled WGS sequence"/>
</dbReference>
<protein>
    <submittedName>
        <fullName evidence="2">Uncharacterized protein</fullName>
    </submittedName>
</protein>
<evidence type="ECO:0000313" key="2">
    <source>
        <dbReference type="EMBL" id="KAB3537706.1"/>
    </source>
</evidence>
<keyword evidence="3" id="KW-1185">Reference proteome</keyword>
<keyword evidence="1" id="KW-0812">Transmembrane</keyword>
<keyword evidence="1" id="KW-0472">Membrane</keyword>
<gene>
    <name evidence="2" type="ORF">F8154_02535</name>
</gene>
<feature type="transmembrane region" description="Helical" evidence="1">
    <location>
        <begin position="44"/>
        <end position="66"/>
    </location>
</feature>
<evidence type="ECO:0000256" key="1">
    <source>
        <dbReference type="SAM" id="Phobius"/>
    </source>
</evidence>
<keyword evidence="1" id="KW-1133">Transmembrane helix</keyword>
<reference evidence="2 3" key="1">
    <citation type="submission" date="2019-10" db="EMBL/GenBank/DDBJ databases">
        <title>Alkaliphilus serpentinus sp. nov. and Alkaliphilus pronyensis sp. nov., two novel anaerobic alkaliphilic species isolated from the serpentinized-hosted hydrothermal field of the Prony Bay (New Caledonia).</title>
        <authorList>
            <person name="Postec A."/>
        </authorList>
    </citation>
    <scope>NUCLEOTIDE SEQUENCE [LARGE SCALE GENOMIC DNA]</scope>
    <source>
        <strain evidence="2 3">LacV</strain>
    </source>
</reference>